<dbReference type="Gene3D" id="3.20.19.10">
    <property type="entry name" value="Aconitase, domain 4"/>
    <property type="match status" value="1"/>
</dbReference>
<gene>
    <name evidence="4" type="ORF">METZ01_LOCUS311320</name>
</gene>
<dbReference type="PANTHER" id="PTHR43345:SF5">
    <property type="entry name" value="3-ISOPROPYLMALATE DEHYDRATASE SMALL SUBUNIT"/>
    <property type="match status" value="1"/>
</dbReference>
<evidence type="ECO:0000256" key="2">
    <source>
        <dbReference type="ARBA" id="ARBA00023239"/>
    </source>
</evidence>
<accession>A0A382NBP1</accession>
<dbReference type="EMBL" id="UINC01099307">
    <property type="protein sequence ID" value="SVC58466.1"/>
    <property type="molecule type" value="Genomic_DNA"/>
</dbReference>
<dbReference type="AlphaFoldDB" id="A0A382NBP1"/>
<keyword evidence="2" id="KW-0456">Lyase</keyword>
<protein>
    <recommendedName>
        <fullName evidence="5">Aconitase A/isopropylmalate dehydratase small subunit swivel domain-containing protein</fullName>
    </recommendedName>
</protein>
<reference evidence="4" key="1">
    <citation type="submission" date="2018-05" db="EMBL/GenBank/DDBJ databases">
        <authorList>
            <person name="Lanie J.A."/>
            <person name="Ng W.-L."/>
            <person name="Kazmierczak K.M."/>
            <person name="Andrzejewski T.M."/>
            <person name="Davidsen T.M."/>
            <person name="Wayne K.J."/>
            <person name="Tettelin H."/>
            <person name="Glass J.I."/>
            <person name="Rusch D."/>
            <person name="Podicherti R."/>
            <person name="Tsui H.-C.T."/>
            <person name="Winkler M.E."/>
        </authorList>
    </citation>
    <scope>NUCLEOTIDE SEQUENCE</scope>
</reference>
<proteinExistence type="predicted"/>
<evidence type="ECO:0008006" key="5">
    <source>
        <dbReference type="Google" id="ProtNLM"/>
    </source>
</evidence>
<dbReference type="SUPFAM" id="SSF52016">
    <property type="entry name" value="LeuD/IlvD-like"/>
    <property type="match status" value="1"/>
</dbReference>
<name>A0A382NBP1_9ZZZZ</name>
<keyword evidence="1" id="KW-0028">Amino-acid biosynthesis</keyword>
<evidence type="ECO:0000313" key="4">
    <source>
        <dbReference type="EMBL" id="SVC58466.1"/>
    </source>
</evidence>
<dbReference type="InterPro" id="IPR050075">
    <property type="entry name" value="LeuD"/>
</dbReference>
<comment type="pathway">
    <text evidence="3">Amino-acid biosynthesis.</text>
</comment>
<dbReference type="InterPro" id="IPR015928">
    <property type="entry name" value="Aconitase/3IPM_dehydase_swvl"/>
</dbReference>
<evidence type="ECO:0000256" key="3">
    <source>
        <dbReference type="ARBA" id="ARBA00029440"/>
    </source>
</evidence>
<evidence type="ECO:0000256" key="1">
    <source>
        <dbReference type="ARBA" id="ARBA00022605"/>
    </source>
</evidence>
<dbReference type="GO" id="GO:0016829">
    <property type="term" value="F:lyase activity"/>
    <property type="evidence" value="ECO:0007669"/>
    <property type="project" value="UniProtKB-KW"/>
</dbReference>
<feature type="non-terminal residue" evidence="4">
    <location>
        <position position="82"/>
    </location>
</feature>
<dbReference type="GO" id="GO:0008652">
    <property type="term" value="P:amino acid biosynthetic process"/>
    <property type="evidence" value="ECO:0007669"/>
    <property type="project" value="UniProtKB-KW"/>
</dbReference>
<sequence>MAGEKVTTINGPGILLRGNDIDTDRIIPARFLKCVTFDGIGEYAFEDDIKGLAAKGEIHPFADERFTNGAILVANKNFGCGS</sequence>
<dbReference type="PANTHER" id="PTHR43345">
    <property type="entry name" value="3-ISOPROPYLMALATE DEHYDRATASE SMALL SUBUNIT 2-RELATED-RELATED"/>
    <property type="match status" value="1"/>
</dbReference>
<organism evidence="4">
    <name type="scientific">marine metagenome</name>
    <dbReference type="NCBI Taxonomy" id="408172"/>
    <lineage>
        <taxon>unclassified sequences</taxon>
        <taxon>metagenomes</taxon>
        <taxon>ecological metagenomes</taxon>
    </lineage>
</organism>